<sequence length="64" mass="7175">MKSTTYNSFLLLMTVLLFIWIAVAASTQSERNKQLKDQNTILCESKTDGAFIANSLGCFIKVEQ</sequence>
<dbReference type="KEGG" id="vg:24721716"/>
<reference evidence="1 2" key="1">
    <citation type="journal article" date="2015" name="Genome Announc.">
        <title>Complete Genome Sequence of Citrobacter freundii Myophage Moon.</title>
        <authorList>
            <person name="Edwards G.B."/>
            <person name="Luna A.J."/>
            <person name="Hernandez A.C."/>
            <person name="Kuty Everett G.F."/>
        </authorList>
    </citation>
    <scope>NUCLEOTIDE SEQUENCE [LARGE SCALE GENOMIC DNA]</scope>
</reference>
<dbReference type="RefSeq" id="YP_009146550.1">
    <property type="nucleotide sequence ID" value="NC_027331.1"/>
</dbReference>
<dbReference type="EMBL" id="KM236240">
    <property type="protein sequence ID" value="AIX12088.1"/>
    <property type="molecule type" value="Genomic_DNA"/>
</dbReference>
<protein>
    <submittedName>
        <fullName evidence="1">Uncharacterized protein</fullName>
    </submittedName>
</protein>
<evidence type="ECO:0000313" key="2">
    <source>
        <dbReference type="Proteomes" id="UP000030323"/>
    </source>
</evidence>
<dbReference type="Proteomes" id="UP000030323">
    <property type="component" value="Segment"/>
</dbReference>
<proteinExistence type="predicted"/>
<keyword evidence="2" id="KW-1185">Reference proteome</keyword>
<organism evidence="1 2">
    <name type="scientific">Citrobacter phage Moon</name>
    <dbReference type="NCBI Taxonomy" id="1540095"/>
    <lineage>
        <taxon>Viruses</taxon>
        <taxon>Duplodnaviria</taxon>
        <taxon>Heunggongvirae</taxon>
        <taxon>Uroviricota</taxon>
        <taxon>Caudoviricetes</taxon>
        <taxon>Pantevenvirales</taxon>
        <taxon>Straboviridae</taxon>
        <taxon>Tevenvirinae</taxon>
        <taxon>Moonvirus</taxon>
        <taxon>Moonvirus moon</taxon>
    </lineage>
</organism>
<evidence type="ECO:0000313" key="1">
    <source>
        <dbReference type="EMBL" id="AIX12088.1"/>
    </source>
</evidence>
<accession>A0A0A0YTI3</accession>
<name>A0A0A0YTI3_9CAUD</name>
<dbReference type="GeneID" id="24721716"/>
<gene>
    <name evidence="1" type="ORF">CPT_Moon117</name>
</gene>